<dbReference type="InterPro" id="IPR052031">
    <property type="entry name" value="Membrane_Transporter-Flippase"/>
</dbReference>
<keyword evidence="9" id="KW-1185">Reference proteome</keyword>
<name>A0A1I3KDQ9_9SPIR</name>
<evidence type="ECO:0000256" key="5">
    <source>
        <dbReference type="ARBA" id="ARBA00022989"/>
    </source>
</evidence>
<evidence type="ECO:0000256" key="2">
    <source>
        <dbReference type="ARBA" id="ARBA00022448"/>
    </source>
</evidence>
<dbReference type="PANTHER" id="PTHR43549:SF3">
    <property type="entry name" value="MULTIDRUG RESISTANCE PROTEIN YPNP-RELATED"/>
    <property type="match status" value="1"/>
</dbReference>
<accession>A0A1I3KDQ9</accession>
<dbReference type="RefSeq" id="WP_083425712.1">
    <property type="nucleotide sequence ID" value="NZ_FORI01000004.1"/>
</dbReference>
<dbReference type="GO" id="GO:0015297">
    <property type="term" value="F:antiporter activity"/>
    <property type="evidence" value="ECO:0007669"/>
    <property type="project" value="InterPro"/>
</dbReference>
<evidence type="ECO:0000256" key="1">
    <source>
        <dbReference type="ARBA" id="ARBA00004651"/>
    </source>
</evidence>
<proteinExistence type="predicted"/>
<dbReference type="GO" id="GO:0042910">
    <property type="term" value="F:xenobiotic transmembrane transporter activity"/>
    <property type="evidence" value="ECO:0007669"/>
    <property type="project" value="InterPro"/>
</dbReference>
<evidence type="ECO:0000256" key="4">
    <source>
        <dbReference type="ARBA" id="ARBA00022692"/>
    </source>
</evidence>
<dbReference type="InterPro" id="IPR025247">
    <property type="entry name" value="EcoRI-like_methylase"/>
</dbReference>
<keyword evidence="5 7" id="KW-1133">Transmembrane helix</keyword>
<feature type="transmembrane region" description="Helical" evidence="7">
    <location>
        <begin position="196"/>
        <end position="220"/>
    </location>
</feature>
<dbReference type="Proteomes" id="UP000182737">
    <property type="component" value="Unassembled WGS sequence"/>
</dbReference>
<sequence>MSKNGSLGKARDAKEDEFYTQLNDISNELKYYKEHFKGKTVLCNCDDPRVSNFFHYFSYNFETLGLKKLITTCYKNQERDLFSQNNSEKAISLEYCGEKNGSKVPTVEEIGIKELQGYGDFLASIFSKDKAVVEVAHSYLKAYSIDTLFVSFLFCFTGYFNGFVKTGFVMAQGIIGAFCVRIPVSYAMSRSSDPSLFRIGLATPCSTLLQIVLCVSMFIISLHDSHKVLHDKAYRRDADPAAGADK</sequence>
<evidence type="ECO:0000313" key="9">
    <source>
        <dbReference type="Proteomes" id="UP000182737"/>
    </source>
</evidence>
<dbReference type="PANTHER" id="PTHR43549">
    <property type="entry name" value="MULTIDRUG RESISTANCE PROTEIN YPNP-RELATED"/>
    <property type="match status" value="1"/>
</dbReference>
<dbReference type="GO" id="GO:0005886">
    <property type="term" value="C:plasma membrane"/>
    <property type="evidence" value="ECO:0007669"/>
    <property type="project" value="UniProtKB-SubCell"/>
</dbReference>
<evidence type="ECO:0000256" key="6">
    <source>
        <dbReference type="ARBA" id="ARBA00023136"/>
    </source>
</evidence>
<keyword evidence="2" id="KW-0813">Transport</keyword>
<organism evidence="8 9">
    <name type="scientific">Treponema bryantii</name>
    <dbReference type="NCBI Taxonomy" id="163"/>
    <lineage>
        <taxon>Bacteria</taxon>
        <taxon>Pseudomonadati</taxon>
        <taxon>Spirochaetota</taxon>
        <taxon>Spirochaetia</taxon>
        <taxon>Spirochaetales</taxon>
        <taxon>Treponemataceae</taxon>
        <taxon>Treponema</taxon>
    </lineage>
</organism>
<reference evidence="9" key="1">
    <citation type="submission" date="2016-10" db="EMBL/GenBank/DDBJ databases">
        <authorList>
            <person name="Varghese N."/>
            <person name="Submissions S."/>
        </authorList>
    </citation>
    <scope>NUCLEOTIDE SEQUENCE [LARGE SCALE GENOMIC DNA]</scope>
    <source>
        <strain evidence="9">XBD1002</strain>
    </source>
</reference>
<dbReference type="EMBL" id="FORI01000004">
    <property type="protein sequence ID" value="SFI70480.1"/>
    <property type="molecule type" value="Genomic_DNA"/>
</dbReference>
<dbReference type="OrthoDB" id="9774673at2"/>
<dbReference type="Pfam" id="PF13651">
    <property type="entry name" value="EcoRI_methylase"/>
    <property type="match status" value="1"/>
</dbReference>
<keyword evidence="6 7" id="KW-0472">Membrane</keyword>
<dbReference type="AlphaFoldDB" id="A0A1I3KDQ9"/>
<keyword evidence="3" id="KW-1003">Cell membrane</keyword>
<evidence type="ECO:0000313" key="8">
    <source>
        <dbReference type="EMBL" id="SFI70480.1"/>
    </source>
</evidence>
<comment type="subcellular location">
    <subcellularLocation>
        <location evidence="1">Cell membrane</location>
        <topology evidence="1">Multi-pass membrane protein</topology>
    </subcellularLocation>
</comment>
<protein>
    <submittedName>
        <fullName evidence="8">MatE protein</fullName>
    </submittedName>
</protein>
<gene>
    <name evidence="8" type="ORF">SAMN04487775_104228</name>
</gene>
<feature type="transmembrane region" description="Helical" evidence="7">
    <location>
        <begin position="140"/>
        <end position="160"/>
    </location>
</feature>
<evidence type="ECO:0000256" key="7">
    <source>
        <dbReference type="SAM" id="Phobius"/>
    </source>
</evidence>
<evidence type="ECO:0000256" key="3">
    <source>
        <dbReference type="ARBA" id="ARBA00022475"/>
    </source>
</evidence>
<keyword evidence="4 7" id="KW-0812">Transmembrane</keyword>